<dbReference type="InterPro" id="IPR051531">
    <property type="entry name" value="N-acetyltransferase"/>
</dbReference>
<dbReference type="PANTHER" id="PTHR43792">
    <property type="entry name" value="GNAT FAMILY, PUTATIVE (AFU_ORTHOLOGUE AFUA_3G00765)-RELATED-RELATED"/>
    <property type="match status" value="1"/>
</dbReference>
<comment type="caution">
    <text evidence="2">The sequence shown here is derived from an EMBL/GenBank/DDBJ whole genome shotgun (WGS) entry which is preliminary data.</text>
</comment>
<protein>
    <recommendedName>
        <fullName evidence="1">N-acetyltransferase domain-containing protein</fullName>
    </recommendedName>
</protein>
<dbReference type="GO" id="GO:0016747">
    <property type="term" value="F:acyltransferase activity, transferring groups other than amino-acyl groups"/>
    <property type="evidence" value="ECO:0007669"/>
    <property type="project" value="InterPro"/>
</dbReference>
<dbReference type="Gene3D" id="3.40.630.30">
    <property type="match status" value="1"/>
</dbReference>
<dbReference type="InterPro" id="IPR000182">
    <property type="entry name" value="GNAT_dom"/>
</dbReference>
<dbReference type="SUPFAM" id="SSF55729">
    <property type="entry name" value="Acyl-CoA N-acyltransferases (Nat)"/>
    <property type="match status" value="1"/>
</dbReference>
<dbReference type="Pfam" id="PF13302">
    <property type="entry name" value="Acetyltransf_3"/>
    <property type="match status" value="1"/>
</dbReference>
<keyword evidence="3" id="KW-1185">Reference proteome</keyword>
<dbReference type="PANTHER" id="PTHR43792:SF1">
    <property type="entry name" value="N-ACETYLTRANSFERASE DOMAIN-CONTAINING PROTEIN"/>
    <property type="match status" value="1"/>
</dbReference>
<accession>A0A9P4S9W3</accession>
<gene>
    <name evidence="2" type="ORF">M501DRAFT_1004531</name>
</gene>
<dbReference type="AlphaFoldDB" id="A0A9P4S9W3"/>
<feature type="domain" description="N-acetyltransferase" evidence="1">
    <location>
        <begin position="24"/>
        <end position="203"/>
    </location>
</feature>
<sequence length="237" mass="26502">MDPVIFTPRLKLTLITSAERGSKELEWLHELRSDEKAMFWSIYPRSTSISDTEKAIKAYLPTRSDSPEKSYRIVYAVHVLLDPKDAPSCVSASIPPEPHSQPATPTRFIGLTTLVSVGANGLSLPQELTLPAVVAATTLTVELAYSFLPQSWNKGYATEAISAVFDACKRVPSFWMPWEKVYVRAIVNAENPASLRVMEKSEMAMRGIYEWTGKAIFVAGQWKERDTLHIFGGYLMD</sequence>
<reference evidence="2" key="1">
    <citation type="journal article" date="2020" name="Stud. Mycol.">
        <title>101 Dothideomycetes genomes: a test case for predicting lifestyles and emergence of pathogens.</title>
        <authorList>
            <person name="Haridas S."/>
            <person name="Albert R."/>
            <person name="Binder M."/>
            <person name="Bloem J."/>
            <person name="Labutti K."/>
            <person name="Salamov A."/>
            <person name="Andreopoulos B."/>
            <person name="Baker S."/>
            <person name="Barry K."/>
            <person name="Bills G."/>
            <person name="Bluhm B."/>
            <person name="Cannon C."/>
            <person name="Castanera R."/>
            <person name="Culley D."/>
            <person name="Daum C."/>
            <person name="Ezra D."/>
            <person name="Gonzalez J."/>
            <person name="Henrissat B."/>
            <person name="Kuo A."/>
            <person name="Liang C."/>
            <person name="Lipzen A."/>
            <person name="Lutzoni F."/>
            <person name="Magnuson J."/>
            <person name="Mondo S."/>
            <person name="Nolan M."/>
            <person name="Ohm R."/>
            <person name="Pangilinan J."/>
            <person name="Park H.-J."/>
            <person name="Ramirez L."/>
            <person name="Alfaro M."/>
            <person name="Sun H."/>
            <person name="Tritt A."/>
            <person name="Yoshinaga Y."/>
            <person name="Zwiers L.-H."/>
            <person name="Turgeon B."/>
            <person name="Goodwin S."/>
            <person name="Spatafora J."/>
            <person name="Crous P."/>
            <person name="Grigoriev I."/>
        </authorList>
    </citation>
    <scope>NUCLEOTIDE SEQUENCE</scope>
    <source>
        <strain evidence="2">CBS 101060</strain>
    </source>
</reference>
<organism evidence="2 3">
    <name type="scientific">Patellaria atrata CBS 101060</name>
    <dbReference type="NCBI Taxonomy" id="1346257"/>
    <lineage>
        <taxon>Eukaryota</taxon>
        <taxon>Fungi</taxon>
        <taxon>Dikarya</taxon>
        <taxon>Ascomycota</taxon>
        <taxon>Pezizomycotina</taxon>
        <taxon>Dothideomycetes</taxon>
        <taxon>Dothideomycetes incertae sedis</taxon>
        <taxon>Patellariales</taxon>
        <taxon>Patellariaceae</taxon>
        <taxon>Patellaria</taxon>
    </lineage>
</organism>
<dbReference type="Proteomes" id="UP000799429">
    <property type="component" value="Unassembled WGS sequence"/>
</dbReference>
<evidence type="ECO:0000313" key="2">
    <source>
        <dbReference type="EMBL" id="KAF2838720.1"/>
    </source>
</evidence>
<proteinExistence type="predicted"/>
<dbReference type="EMBL" id="MU006096">
    <property type="protein sequence ID" value="KAF2838720.1"/>
    <property type="molecule type" value="Genomic_DNA"/>
</dbReference>
<name>A0A9P4S9W3_9PEZI</name>
<dbReference type="InterPro" id="IPR016181">
    <property type="entry name" value="Acyl_CoA_acyltransferase"/>
</dbReference>
<dbReference type="OrthoDB" id="4072826at2759"/>
<evidence type="ECO:0000259" key="1">
    <source>
        <dbReference type="Pfam" id="PF13302"/>
    </source>
</evidence>
<evidence type="ECO:0000313" key="3">
    <source>
        <dbReference type="Proteomes" id="UP000799429"/>
    </source>
</evidence>